<dbReference type="PANTHER" id="PTHR45858:SF1">
    <property type="entry name" value="FERM DOMAIN-CONTAINING PROTEIN 7"/>
    <property type="match status" value="1"/>
</dbReference>
<accession>A0A3M7P2N1</accession>
<feature type="domain" description="DH" evidence="1">
    <location>
        <begin position="94"/>
        <end position="236"/>
    </location>
</feature>
<organism evidence="2 3">
    <name type="scientific">Brachionus plicatilis</name>
    <name type="common">Marine rotifer</name>
    <name type="synonym">Brachionus muelleri</name>
    <dbReference type="NCBI Taxonomy" id="10195"/>
    <lineage>
        <taxon>Eukaryota</taxon>
        <taxon>Metazoa</taxon>
        <taxon>Spiralia</taxon>
        <taxon>Gnathifera</taxon>
        <taxon>Rotifera</taxon>
        <taxon>Eurotatoria</taxon>
        <taxon>Monogononta</taxon>
        <taxon>Pseudotrocha</taxon>
        <taxon>Ploima</taxon>
        <taxon>Brachionidae</taxon>
        <taxon>Brachionus</taxon>
    </lineage>
</organism>
<evidence type="ECO:0000313" key="2">
    <source>
        <dbReference type="EMBL" id="RMZ93361.1"/>
    </source>
</evidence>
<gene>
    <name evidence="2" type="ORF">BpHYR1_024853</name>
</gene>
<dbReference type="GO" id="GO:0005085">
    <property type="term" value="F:guanyl-nucleotide exchange factor activity"/>
    <property type="evidence" value="ECO:0007669"/>
    <property type="project" value="InterPro"/>
</dbReference>
<evidence type="ECO:0000313" key="3">
    <source>
        <dbReference type="Proteomes" id="UP000276133"/>
    </source>
</evidence>
<dbReference type="PANTHER" id="PTHR45858">
    <property type="entry name" value="FERM DOMAIN CONTAINING PROTEIN"/>
    <property type="match status" value="1"/>
</dbReference>
<name>A0A3M7P2N1_BRAPC</name>
<dbReference type="EMBL" id="REGN01013874">
    <property type="protein sequence ID" value="RMZ93361.1"/>
    <property type="molecule type" value="Genomic_DNA"/>
</dbReference>
<dbReference type="STRING" id="10195.A0A3M7P2N1"/>
<dbReference type="PROSITE" id="PS50010">
    <property type="entry name" value="DH_2"/>
    <property type="match status" value="1"/>
</dbReference>
<dbReference type="InterPro" id="IPR051835">
    <property type="entry name" value="RAC1-GEF"/>
</dbReference>
<feature type="non-terminal residue" evidence="2">
    <location>
        <position position="236"/>
    </location>
</feature>
<dbReference type="OrthoDB" id="9990815at2759"/>
<proteinExistence type="predicted"/>
<comment type="caution">
    <text evidence="2">The sequence shown here is derived from an EMBL/GenBank/DDBJ whole genome shotgun (WGS) entry which is preliminary data.</text>
</comment>
<dbReference type="Pfam" id="PF00621">
    <property type="entry name" value="RhoGEF"/>
    <property type="match status" value="1"/>
</dbReference>
<dbReference type="InterPro" id="IPR000219">
    <property type="entry name" value="DH_dom"/>
</dbReference>
<dbReference type="Proteomes" id="UP000276133">
    <property type="component" value="Unassembled WGS sequence"/>
</dbReference>
<dbReference type="AlphaFoldDB" id="A0A3M7P2N1"/>
<dbReference type="SUPFAM" id="SSF48065">
    <property type="entry name" value="DBL homology domain (DH-domain)"/>
    <property type="match status" value="1"/>
</dbReference>
<reference evidence="2 3" key="1">
    <citation type="journal article" date="2018" name="Sci. Rep.">
        <title>Genomic signatures of local adaptation to the degree of environmental predictability in rotifers.</title>
        <authorList>
            <person name="Franch-Gras L."/>
            <person name="Hahn C."/>
            <person name="Garcia-Roger E.M."/>
            <person name="Carmona M.J."/>
            <person name="Serra M."/>
            <person name="Gomez A."/>
        </authorList>
    </citation>
    <scope>NUCLEOTIDE SEQUENCE [LARGE SCALE GENOMIC DNA]</scope>
    <source>
        <strain evidence="2">HYR1</strain>
    </source>
</reference>
<dbReference type="InterPro" id="IPR035899">
    <property type="entry name" value="DBL_dom_sf"/>
</dbReference>
<sequence length="236" mass="28036">MKKQNEQQKIRAYERIRRPISPIRTEPGYSYRPTIKQNIRARQDITGPNQILPINPNQIIELQDYQQPVIHPATNLVKNEAESVLRRPPIQDSEVFFILKELVMTERTYKKDLELVTILFKQFADKQNFSFANLNLFDLIYSDQALLPLGDFHSQFLTELEARFQKWTDKNFECTSTSLALGDLLSTLERSFKFYNFYIQKYDLILNELEQLCKKNKKFDAIYKEFESLKICYLPF</sequence>
<protein>
    <submittedName>
        <fullName evidence="2">Pleckstrin domain-containing 2</fullName>
    </submittedName>
</protein>
<evidence type="ECO:0000259" key="1">
    <source>
        <dbReference type="PROSITE" id="PS50010"/>
    </source>
</evidence>
<dbReference type="Gene3D" id="1.20.900.10">
    <property type="entry name" value="Dbl homology (DH) domain"/>
    <property type="match status" value="1"/>
</dbReference>
<keyword evidence="3" id="KW-1185">Reference proteome</keyword>